<sequence>MLRTEFKHFGLQPSRTLNTLRSKNGLGSDANLMQRLAHLSQRPQWILYTAQCPRPNGTQLTAYQIDCGKVVHLKASKAHSEAEIVAKAIACHTASAIVASSEIDLVTQKQLALFAQQHCCEVFFIKQPAYSLH</sequence>
<dbReference type="RefSeq" id="WP_000946524.1">
    <property type="nucleotide sequence ID" value="NZ_CAWMSS010000001.1"/>
</dbReference>
<organism evidence="1 2">
    <name type="scientific">Vibrio mimicus</name>
    <dbReference type="NCBI Taxonomy" id="674"/>
    <lineage>
        <taxon>Bacteria</taxon>
        <taxon>Pseudomonadati</taxon>
        <taxon>Pseudomonadota</taxon>
        <taxon>Gammaproteobacteria</taxon>
        <taxon>Vibrionales</taxon>
        <taxon>Vibrionaceae</taxon>
        <taxon>Vibrio</taxon>
    </lineage>
</organism>
<keyword evidence="2" id="KW-1185">Reference proteome</keyword>
<gene>
    <name evidence="1" type="ORF">AL544_019360</name>
</gene>
<dbReference type="SUPFAM" id="SSF52540">
    <property type="entry name" value="P-loop containing nucleoside triphosphate hydrolases"/>
    <property type="match status" value="1"/>
</dbReference>
<name>A0A2J9V2M8_VIBMI</name>
<dbReference type="Gene3D" id="3.40.50.300">
    <property type="entry name" value="P-loop containing nucleotide triphosphate hydrolases"/>
    <property type="match status" value="1"/>
</dbReference>
<proteinExistence type="predicted"/>
<keyword evidence="1" id="KW-0378">Hydrolase</keyword>
<evidence type="ECO:0000313" key="1">
    <source>
        <dbReference type="EMBL" id="PNM58054.1"/>
    </source>
</evidence>
<dbReference type="GO" id="GO:0004386">
    <property type="term" value="F:helicase activity"/>
    <property type="evidence" value="ECO:0007669"/>
    <property type="project" value="UniProtKB-KW"/>
</dbReference>
<evidence type="ECO:0000313" key="2">
    <source>
        <dbReference type="Proteomes" id="UP000053748"/>
    </source>
</evidence>
<dbReference type="AlphaFoldDB" id="A0A2J9V2M8"/>
<dbReference type="OrthoDB" id="5898548at2"/>
<reference evidence="1" key="1">
    <citation type="submission" date="2017-12" db="EMBL/GenBank/DDBJ databases">
        <title>FDA dAtabase for Regulatory Grade micrObial Sequences (FDA-ARGOS): Supporting development and validation of Infectious Disease Dx tests.</title>
        <authorList>
            <person name="Hoffmann M."/>
            <person name="Allard M."/>
            <person name="Evans P."/>
            <person name="Brown E."/>
            <person name="Tallon L.J."/>
            <person name="Sadzewicz L."/>
            <person name="Sengamalay N."/>
            <person name="Ott S."/>
            <person name="Godinez A."/>
            <person name="Nagaraj S."/>
            <person name="Vavikolanu K."/>
            <person name="Aluvathingal J."/>
            <person name="Nadendla S."/>
            <person name="Hobson J."/>
            <person name="Sichtig H."/>
        </authorList>
    </citation>
    <scope>NUCLEOTIDE SEQUENCE [LARGE SCALE GENOMIC DNA]</scope>
    <source>
        <strain evidence="1">FDAARGOS_113</strain>
    </source>
</reference>
<dbReference type="GeneID" id="93951794"/>
<comment type="caution">
    <text evidence="1">The sequence shown here is derived from an EMBL/GenBank/DDBJ whole genome shotgun (WGS) entry which is preliminary data.</text>
</comment>
<keyword evidence="1" id="KW-0067">ATP-binding</keyword>
<dbReference type="STRING" id="674.VM_08900"/>
<dbReference type="InterPro" id="IPR027417">
    <property type="entry name" value="P-loop_NTPase"/>
</dbReference>
<protein>
    <submittedName>
        <fullName evidence="1">Helicase</fullName>
    </submittedName>
</protein>
<accession>A0A2J9V2M8</accession>
<keyword evidence="1" id="KW-0547">Nucleotide-binding</keyword>
<keyword evidence="1" id="KW-0347">Helicase</keyword>
<dbReference type="EMBL" id="LOSJ02000002">
    <property type="protein sequence ID" value="PNM58054.1"/>
    <property type="molecule type" value="Genomic_DNA"/>
</dbReference>
<dbReference type="Proteomes" id="UP000053748">
    <property type="component" value="Unassembled WGS sequence"/>
</dbReference>